<keyword evidence="5" id="KW-1185">Reference proteome</keyword>
<dbReference type="SFLD" id="SFLDG01129">
    <property type="entry name" value="C1.5:_HAD__Beta-PGM__Phosphata"/>
    <property type="match status" value="1"/>
</dbReference>
<dbReference type="NCBIfam" id="TIGR01428">
    <property type="entry name" value="HAD_type_II"/>
    <property type="match status" value="1"/>
</dbReference>
<dbReference type="SFLD" id="SFLDG01135">
    <property type="entry name" value="C1.5.6:_HAD__Beta-PGM__Phospha"/>
    <property type="match status" value="1"/>
</dbReference>
<dbReference type="SFLD" id="SFLDF00045">
    <property type="entry name" value="2-haloacid_dehalogenase"/>
    <property type="match status" value="1"/>
</dbReference>
<dbReference type="InterPro" id="IPR006328">
    <property type="entry name" value="2-HAD"/>
</dbReference>
<dbReference type="AlphaFoldDB" id="A0A1G9NTZ4"/>
<dbReference type="Proteomes" id="UP000199555">
    <property type="component" value="Unassembled WGS sequence"/>
</dbReference>
<dbReference type="InterPro" id="IPR023214">
    <property type="entry name" value="HAD_sf"/>
</dbReference>
<dbReference type="CDD" id="cd02588">
    <property type="entry name" value="HAD_L2-DEX"/>
    <property type="match status" value="1"/>
</dbReference>
<gene>
    <name evidence="4" type="ORF">SAMN04487971_1362</name>
</gene>
<dbReference type="NCBIfam" id="TIGR01493">
    <property type="entry name" value="HAD-SF-IA-v2"/>
    <property type="match status" value="1"/>
</dbReference>
<sequence>MAVRLFVFDAYGTLFDVGGAARQAAAEPGAEAWADRWVALAAQWRRKQLEYSWIRAVAGAHADFWQVTQVALDWTLEAEGLADPQLRQRLLDLYYELPVFPEVPEMLRQMKELGFTLAILSNDSPPMLQAAVVSAGITPFVDAVLSIEEVEVFKPDPAVYAMVGACFGVAPPEIGFVSSNGWDACSAAAFGFHAIWVNREGAPMDRLQGRPAHELSDLHALPILVAGMGDGNGRSR</sequence>
<accession>A0A1G9NTZ4</accession>
<comment type="similarity">
    <text evidence="1 3">Belongs to the HAD-like hydrolase superfamily. S-2-haloalkanoic acid dehalogenase family.</text>
</comment>
<dbReference type="Pfam" id="PF00702">
    <property type="entry name" value="Hydrolase"/>
    <property type="match status" value="1"/>
</dbReference>
<dbReference type="InterPro" id="IPR036412">
    <property type="entry name" value="HAD-like_sf"/>
</dbReference>
<comment type="catalytic activity">
    <reaction evidence="3">
        <text>an (S)-2-haloacid + H2O = a (2R)-2-hydroxycarboxylate + a halide anion + H(+)</text>
        <dbReference type="Rhea" id="RHEA:11192"/>
        <dbReference type="ChEBI" id="CHEBI:15377"/>
        <dbReference type="ChEBI" id="CHEBI:15378"/>
        <dbReference type="ChEBI" id="CHEBI:16042"/>
        <dbReference type="ChEBI" id="CHEBI:58314"/>
        <dbReference type="ChEBI" id="CHEBI:137405"/>
        <dbReference type="EC" id="3.8.1.2"/>
    </reaction>
</comment>
<dbReference type="EMBL" id="FNGE01000036">
    <property type="protein sequence ID" value="SDL90052.1"/>
    <property type="molecule type" value="Genomic_DNA"/>
</dbReference>
<dbReference type="InterPro" id="IPR051540">
    <property type="entry name" value="S-2-haloacid_dehalogenase"/>
</dbReference>
<dbReference type="EC" id="3.8.1.2" evidence="3"/>
<dbReference type="InterPro" id="IPR006439">
    <property type="entry name" value="HAD-SF_hydro_IA"/>
</dbReference>
<dbReference type="Gene3D" id="1.10.150.240">
    <property type="entry name" value="Putative phosphatase, domain 2"/>
    <property type="match status" value="1"/>
</dbReference>
<evidence type="ECO:0000256" key="2">
    <source>
        <dbReference type="ARBA" id="ARBA00022801"/>
    </source>
</evidence>
<dbReference type="PRINTS" id="PR00413">
    <property type="entry name" value="HADHALOGNASE"/>
</dbReference>
<dbReference type="STRING" id="525640.SAMN04487971_1362"/>
<organism evidence="4 5">
    <name type="scientific">Paracoccus chinensis</name>
    <dbReference type="NCBI Taxonomy" id="525640"/>
    <lineage>
        <taxon>Bacteria</taxon>
        <taxon>Pseudomonadati</taxon>
        <taxon>Pseudomonadota</taxon>
        <taxon>Alphaproteobacteria</taxon>
        <taxon>Rhodobacterales</taxon>
        <taxon>Paracoccaceae</taxon>
        <taxon>Paracoccus</taxon>
    </lineage>
</organism>
<dbReference type="RefSeq" id="WP_090757483.1">
    <property type="nucleotide sequence ID" value="NZ_FNGE01000036.1"/>
</dbReference>
<reference evidence="5" key="1">
    <citation type="submission" date="2016-10" db="EMBL/GenBank/DDBJ databases">
        <authorList>
            <person name="Varghese N."/>
            <person name="Submissions S."/>
        </authorList>
    </citation>
    <scope>NUCLEOTIDE SEQUENCE [LARGE SCALE GENOMIC DNA]</scope>
    <source>
        <strain evidence="5">CGMCC 1.7655</strain>
    </source>
</reference>
<dbReference type="PANTHER" id="PTHR43316">
    <property type="entry name" value="HYDROLASE, HALOACID DELAHOGENASE-RELATED"/>
    <property type="match status" value="1"/>
</dbReference>
<dbReference type="SFLD" id="SFLDS00003">
    <property type="entry name" value="Haloacid_Dehalogenase"/>
    <property type="match status" value="1"/>
</dbReference>
<dbReference type="SUPFAM" id="SSF56784">
    <property type="entry name" value="HAD-like"/>
    <property type="match status" value="1"/>
</dbReference>
<evidence type="ECO:0000313" key="4">
    <source>
        <dbReference type="EMBL" id="SDL90052.1"/>
    </source>
</evidence>
<evidence type="ECO:0000256" key="1">
    <source>
        <dbReference type="ARBA" id="ARBA00008106"/>
    </source>
</evidence>
<keyword evidence="2 3" id="KW-0378">Hydrolase</keyword>
<dbReference type="InterPro" id="IPR023198">
    <property type="entry name" value="PGP-like_dom2"/>
</dbReference>
<evidence type="ECO:0000313" key="5">
    <source>
        <dbReference type="Proteomes" id="UP000199555"/>
    </source>
</evidence>
<dbReference type="OrthoDB" id="7989657at2"/>
<proteinExistence type="inferred from homology"/>
<name>A0A1G9NTZ4_9RHOB</name>
<comment type="function">
    <text evidence="3">Catalyzes the hydrolytic dehalogenation of small (S)-2-haloalkanoic acids to yield the corresponding (R)-2-hydroxyalkanoic acids.</text>
</comment>
<dbReference type="PANTHER" id="PTHR43316:SF3">
    <property type="entry name" value="HALOACID DEHALOGENASE, TYPE II (AFU_ORTHOLOGUE AFUA_2G07750)-RELATED"/>
    <property type="match status" value="1"/>
</dbReference>
<dbReference type="GO" id="GO:0018784">
    <property type="term" value="F:(S)-2-haloacid dehalogenase activity"/>
    <property type="evidence" value="ECO:0007669"/>
    <property type="project" value="UniProtKB-UniRule"/>
</dbReference>
<dbReference type="Gene3D" id="3.40.50.1000">
    <property type="entry name" value="HAD superfamily/HAD-like"/>
    <property type="match status" value="1"/>
</dbReference>
<protein>
    <recommendedName>
        <fullName evidence="3">(S)-2-haloacid dehalogenase</fullName>
        <ecNumber evidence="3">3.8.1.2</ecNumber>
    </recommendedName>
    <alternativeName>
        <fullName evidence="3">2-haloalkanoic acid dehalogenase</fullName>
    </alternativeName>
    <alternativeName>
        <fullName evidence="3">Halocarboxylic acid halidohydrolase</fullName>
    </alternativeName>
    <alternativeName>
        <fullName evidence="3">L-2-haloacid dehalogenase</fullName>
    </alternativeName>
</protein>
<evidence type="ECO:0000256" key="3">
    <source>
        <dbReference type="RuleBase" id="RU368077"/>
    </source>
</evidence>